<dbReference type="RefSeq" id="WP_107018061.1">
    <property type="nucleotide sequence ID" value="NZ_KZ679044.1"/>
</dbReference>
<comment type="caution">
    <text evidence="1">The sequence shown here is derived from an EMBL/GenBank/DDBJ whole genome shotgun (WGS) entry which is preliminary data.</text>
</comment>
<dbReference type="Gene3D" id="3.30.565.10">
    <property type="entry name" value="Histidine kinase-like ATPase, C-terminal domain"/>
    <property type="match status" value="1"/>
</dbReference>
<protein>
    <submittedName>
        <fullName evidence="1">ATP-binding protein</fullName>
    </submittedName>
</protein>
<dbReference type="Proteomes" id="UP000240429">
    <property type="component" value="Unassembled WGS sequence"/>
</dbReference>
<organism evidence="1 2">
    <name type="scientific">Streptomyces dioscori</name>
    <dbReference type="NCBI Taxonomy" id="2109333"/>
    <lineage>
        <taxon>Bacteria</taxon>
        <taxon>Bacillati</taxon>
        <taxon>Actinomycetota</taxon>
        <taxon>Actinomycetes</taxon>
        <taxon>Kitasatosporales</taxon>
        <taxon>Streptomycetaceae</taxon>
        <taxon>Streptomyces</taxon>
        <taxon>Streptomyces aurantiacus group</taxon>
    </lineage>
</organism>
<proteinExistence type="predicted"/>
<accession>A0A2P8Q5L4</accession>
<sequence>MDPARTAAHRPAQLTHDYSLFAPADATSPRVCRDFVRAVLFTHGREALVMPAALCTSELVTNVHLHTKGAAILRVRLNPARLHVSVFDESPDPPVVARSATGAAACWGRGLALVEEVADRWGVADARTGRYAKGVWFELRPTV</sequence>
<dbReference type="CDD" id="cd16936">
    <property type="entry name" value="HATPase_RsbW-like"/>
    <property type="match status" value="1"/>
</dbReference>
<gene>
    <name evidence="1" type="ORF">C6Y14_19805</name>
</gene>
<dbReference type="PANTHER" id="PTHR35526">
    <property type="entry name" value="ANTI-SIGMA-F FACTOR RSBW-RELATED"/>
    <property type="match status" value="1"/>
</dbReference>
<dbReference type="PANTHER" id="PTHR35526:SF3">
    <property type="entry name" value="ANTI-SIGMA-F FACTOR RSBW"/>
    <property type="match status" value="1"/>
</dbReference>
<reference evidence="1 2" key="1">
    <citation type="submission" date="2018-03" db="EMBL/GenBank/DDBJ databases">
        <title>Streptomyces dioscori sp. nov., a novel endophytic actinobacterium isolated from bulbil of Dioscorea bulbifera L.</title>
        <authorList>
            <person name="Zhikuan W."/>
        </authorList>
    </citation>
    <scope>NUCLEOTIDE SEQUENCE [LARGE SCALE GENOMIC DNA]</scope>
    <source>
        <strain evidence="1 2">A217</strain>
    </source>
</reference>
<evidence type="ECO:0000313" key="1">
    <source>
        <dbReference type="EMBL" id="PSM41537.1"/>
    </source>
</evidence>
<keyword evidence="1" id="KW-0067">ATP-binding</keyword>
<dbReference type="InterPro" id="IPR036890">
    <property type="entry name" value="HATPase_C_sf"/>
</dbReference>
<dbReference type="GO" id="GO:0005524">
    <property type="term" value="F:ATP binding"/>
    <property type="evidence" value="ECO:0007669"/>
    <property type="project" value="UniProtKB-KW"/>
</dbReference>
<dbReference type="InterPro" id="IPR050267">
    <property type="entry name" value="Anti-sigma-factor_SerPK"/>
</dbReference>
<dbReference type="SUPFAM" id="SSF55874">
    <property type="entry name" value="ATPase domain of HSP90 chaperone/DNA topoisomerase II/histidine kinase"/>
    <property type="match status" value="1"/>
</dbReference>
<keyword evidence="2" id="KW-1185">Reference proteome</keyword>
<dbReference type="OrthoDB" id="4300989at2"/>
<keyword evidence="1" id="KW-0547">Nucleotide-binding</keyword>
<name>A0A2P8Q5L4_9ACTN</name>
<evidence type="ECO:0000313" key="2">
    <source>
        <dbReference type="Proteomes" id="UP000240429"/>
    </source>
</evidence>
<dbReference type="EMBL" id="PYBJ01000013">
    <property type="protein sequence ID" value="PSM41537.1"/>
    <property type="molecule type" value="Genomic_DNA"/>
</dbReference>
<dbReference type="AlphaFoldDB" id="A0A2P8Q5L4"/>